<evidence type="ECO:0000313" key="1">
    <source>
        <dbReference type="EMBL" id="CAA9250042.1"/>
    </source>
</evidence>
<proteinExistence type="predicted"/>
<sequence>MRGLLQRPAIIHLIGFPGTGKYTIAKHMAALQGGGEHRLVVVDNHYVSNPILGVMDIDGVKAIDPAVWGYVRKVRLAVMEAIRDLSPSTWSFAFTNVLLAGDPEDQAAPARVAALADARDAAFVPVRLHCKVDELTRRAVSPQRNERLKWTDGEAVRAMAESRTLVDVAHPNTLDLDVTDVQPEVAARLVLEHAAKVSA</sequence>
<dbReference type="SUPFAM" id="SSF52540">
    <property type="entry name" value="P-loop containing nucleoside triphosphate hydrolases"/>
    <property type="match status" value="1"/>
</dbReference>
<reference evidence="1" key="1">
    <citation type="submission" date="2020-02" db="EMBL/GenBank/DDBJ databases">
        <authorList>
            <person name="Meier V. D."/>
        </authorList>
    </citation>
    <scope>NUCLEOTIDE SEQUENCE</scope>
    <source>
        <strain evidence="1">AVDCRST_MAG50</strain>
    </source>
</reference>
<name>A0A6J4IEC7_9ACTN</name>
<gene>
    <name evidence="1" type="ORF">AVDCRST_MAG50-2559</name>
</gene>
<protein>
    <submittedName>
        <fullName evidence="1">Uncharacterized protein</fullName>
    </submittedName>
</protein>
<organism evidence="1">
    <name type="scientific">uncultured Acidimicrobiales bacterium</name>
    <dbReference type="NCBI Taxonomy" id="310071"/>
    <lineage>
        <taxon>Bacteria</taxon>
        <taxon>Bacillati</taxon>
        <taxon>Actinomycetota</taxon>
        <taxon>Acidimicrobiia</taxon>
        <taxon>Acidimicrobiales</taxon>
        <taxon>environmental samples</taxon>
    </lineage>
</organism>
<dbReference type="InterPro" id="IPR027417">
    <property type="entry name" value="P-loop_NTPase"/>
</dbReference>
<accession>A0A6J4IEC7</accession>
<dbReference type="EMBL" id="CADCTF010000104">
    <property type="protein sequence ID" value="CAA9250042.1"/>
    <property type="molecule type" value="Genomic_DNA"/>
</dbReference>
<dbReference type="AlphaFoldDB" id="A0A6J4IEC7"/>
<dbReference type="Gene3D" id="3.40.50.300">
    <property type="entry name" value="P-loop containing nucleotide triphosphate hydrolases"/>
    <property type="match status" value="1"/>
</dbReference>